<accession>A0A1M6DMZ9</accession>
<reference evidence="1 2" key="1">
    <citation type="submission" date="2016-11" db="EMBL/GenBank/DDBJ databases">
        <authorList>
            <person name="Jaros S."/>
            <person name="Januszkiewicz K."/>
            <person name="Wedrychowicz H."/>
        </authorList>
    </citation>
    <scope>NUCLEOTIDE SEQUENCE [LARGE SCALE GENOMIC DNA]</scope>
    <source>
        <strain evidence="1 2">DSM 19022</strain>
    </source>
</reference>
<dbReference type="EMBL" id="FQZS01000007">
    <property type="protein sequence ID" value="SHI74565.1"/>
    <property type="molecule type" value="Genomic_DNA"/>
</dbReference>
<name>A0A1M6DMZ9_9FIRM</name>
<protein>
    <submittedName>
        <fullName evidence="1">Uncharacterized protein</fullName>
    </submittedName>
</protein>
<organism evidence="1 2">
    <name type="scientific">Lutispora thermophila DSM 19022</name>
    <dbReference type="NCBI Taxonomy" id="1122184"/>
    <lineage>
        <taxon>Bacteria</taxon>
        <taxon>Bacillati</taxon>
        <taxon>Bacillota</taxon>
        <taxon>Clostridia</taxon>
        <taxon>Lutisporales</taxon>
        <taxon>Lutisporaceae</taxon>
        <taxon>Lutispora</taxon>
    </lineage>
</organism>
<evidence type="ECO:0000313" key="2">
    <source>
        <dbReference type="Proteomes" id="UP000184442"/>
    </source>
</evidence>
<dbReference type="Proteomes" id="UP000184442">
    <property type="component" value="Unassembled WGS sequence"/>
</dbReference>
<dbReference type="AlphaFoldDB" id="A0A1M6DMZ9"/>
<dbReference type="STRING" id="1122184.SAMN02745176_01193"/>
<evidence type="ECO:0000313" key="1">
    <source>
        <dbReference type="EMBL" id="SHI74565.1"/>
    </source>
</evidence>
<dbReference type="OrthoDB" id="2081033at2"/>
<gene>
    <name evidence="1" type="ORF">SAMN02745176_01193</name>
</gene>
<sequence length="219" mass="25605">MALQYEKECPNVDIIINDIIQISYEKTIKKLNTELMAGKGTDIINGYFPINDRKEKGMLVNLKEFINRDKSFDIKDYNENIINLSKAEYGFYSLSVDKVRVDSKDNIHALKLNGEIEIYDENLNKTKVLNEKQYKDIAKDEKDNLIALCLDWEKSTIGYIEIKNYKTKWEKEHQYSQVPNIIFYNLSNKTLYGLVNGIIMQYDSEGNPVKELLYCTKLE</sequence>
<dbReference type="SUPFAM" id="SSF53850">
    <property type="entry name" value="Periplasmic binding protein-like II"/>
    <property type="match status" value="1"/>
</dbReference>
<dbReference type="RefSeq" id="WP_139249928.1">
    <property type="nucleotide sequence ID" value="NZ_FQZS01000007.1"/>
</dbReference>
<keyword evidence="2" id="KW-1185">Reference proteome</keyword>
<proteinExistence type="predicted"/>
<dbReference type="Gene3D" id="3.40.190.10">
    <property type="entry name" value="Periplasmic binding protein-like II"/>
    <property type="match status" value="1"/>
</dbReference>